<evidence type="ECO:0008006" key="4">
    <source>
        <dbReference type="Google" id="ProtNLM"/>
    </source>
</evidence>
<accession>A0ABV4IXX5</accession>
<evidence type="ECO:0000256" key="1">
    <source>
        <dbReference type="SAM" id="Phobius"/>
    </source>
</evidence>
<keyword evidence="3" id="KW-1185">Reference proteome</keyword>
<feature type="transmembrane region" description="Helical" evidence="1">
    <location>
        <begin position="60"/>
        <end position="83"/>
    </location>
</feature>
<proteinExistence type="predicted"/>
<dbReference type="EMBL" id="JAHWZY010000011">
    <property type="protein sequence ID" value="MEZ3179538.1"/>
    <property type="molecule type" value="Genomic_DNA"/>
</dbReference>
<sequence length="96" mass="9694">MGKRGVIGLLLQAGLGLAALALLAGVLKAAIPVGTAAAATGEGGSVLAVSVLTAFSNGTLAAAVCTVQLALLLLCLRGVRLCWYRRRGRRPRPQAT</sequence>
<organism evidence="2 3">
    <name type="scientific">Streptomyces pimonensis</name>
    <dbReference type="NCBI Taxonomy" id="2860288"/>
    <lineage>
        <taxon>Bacteria</taxon>
        <taxon>Bacillati</taxon>
        <taxon>Actinomycetota</taxon>
        <taxon>Actinomycetes</taxon>
        <taxon>Kitasatosporales</taxon>
        <taxon>Streptomycetaceae</taxon>
        <taxon>Streptomyces</taxon>
    </lineage>
</organism>
<evidence type="ECO:0000313" key="3">
    <source>
        <dbReference type="Proteomes" id="UP001567537"/>
    </source>
</evidence>
<keyword evidence="1" id="KW-1133">Transmembrane helix</keyword>
<protein>
    <recommendedName>
        <fullName evidence="4">Secreted protein</fullName>
    </recommendedName>
</protein>
<comment type="caution">
    <text evidence="2">The sequence shown here is derived from an EMBL/GenBank/DDBJ whole genome shotgun (WGS) entry which is preliminary data.</text>
</comment>
<evidence type="ECO:0000313" key="2">
    <source>
        <dbReference type="EMBL" id="MEZ3179538.1"/>
    </source>
</evidence>
<dbReference type="Proteomes" id="UP001567537">
    <property type="component" value="Unassembled WGS sequence"/>
</dbReference>
<keyword evidence="1" id="KW-0812">Transmembrane</keyword>
<dbReference type="RefSeq" id="WP_371238088.1">
    <property type="nucleotide sequence ID" value="NZ_JAHWZY010000011.1"/>
</dbReference>
<name>A0ABV4IXX5_9ACTN</name>
<reference evidence="2 3" key="1">
    <citation type="journal article" date="2021" name="Res Sq">
        <title>Streptomyces Pimoensis sp. nov., Isolated From the Taklimakan Desert in Xinjiang, China.</title>
        <authorList>
            <person name="Zhang P."/>
            <person name="Luo X."/>
            <person name="Luo X."/>
            <person name="Liu Z."/>
            <person name="Xia Z."/>
            <person name="Wan C."/>
            <person name="zhang L."/>
        </authorList>
    </citation>
    <scope>NUCLEOTIDE SEQUENCE [LARGE SCALE GENOMIC DNA]</scope>
    <source>
        <strain evidence="2 3">TRM75549</strain>
    </source>
</reference>
<gene>
    <name evidence="2" type="ORF">KYY02_12850</name>
</gene>
<keyword evidence="1" id="KW-0472">Membrane</keyword>